<dbReference type="Gene3D" id="3.30.2010.10">
    <property type="entry name" value="Metalloproteases ('zincins'), catalytic domain"/>
    <property type="match status" value="1"/>
</dbReference>
<name>U2QH77_9ACTN</name>
<dbReference type="PANTHER" id="PTHR30399">
    <property type="entry name" value="UNCHARACTERIZED PROTEIN YGJP"/>
    <property type="match status" value="1"/>
</dbReference>
<dbReference type="Pfam" id="PF01863">
    <property type="entry name" value="YgjP-like"/>
    <property type="match status" value="1"/>
</dbReference>
<evidence type="ECO:0000313" key="3">
    <source>
        <dbReference type="EMBL" id="ERK55539.1"/>
    </source>
</evidence>
<feature type="domain" description="YgjP-like metallopeptidase" evidence="2">
    <location>
        <begin position="120"/>
        <end position="180"/>
    </location>
</feature>
<evidence type="ECO:0000313" key="4">
    <source>
        <dbReference type="Proteomes" id="UP000017052"/>
    </source>
</evidence>
<dbReference type="InterPro" id="IPR053136">
    <property type="entry name" value="UTP_pyrophosphatase-like"/>
</dbReference>
<feature type="compositionally biased region" description="Low complexity" evidence="1">
    <location>
        <begin position="1"/>
        <end position="16"/>
    </location>
</feature>
<gene>
    <name evidence="3" type="ORF">HMPREF0682_1864</name>
</gene>
<dbReference type="InterPro" id="IPR002725">
    <property type="entry name" value="YgjP-like_metallopeptidase"/>
</dbReference>
<dbReference type="Proteomes" id="UP000017052">
    <property type="component" value="Unassembled WGS sequence"/>
</dbReference>
<evidence type="ECO:0000259" key="2">
    <source>
        <dbReference type="Pfam" id="PF01863"/>
    </source>
</evidence>
<comment type="caution">
    <text evidence="3">The sequence shown here is derived from an EMBL/GenBank/DDBJ whole genome shotgun (WGS) entry which is preliminary data.</text>
</comment>
<reference evidence="3" key="1">
    <citation type="submission" date="2013-08" db="EMBL/GenBank/DDBJ databases">
        <authorList>
            <person name="Durkin A.S."/>
            <person name="Haft D.R."/>
            <person name="McCorrison J."/>
            <person name="Torralba M."/>
            <person name="Gillis M."/>
            <person name="Haft D.H."/>
            <person name="Methe B."/>
            <person name="Sutton G."/>
            <person name="Nelson K.E."/>
        </authorList>
    </citation>
    <scope>NUCLEOTIDE SEQUENCE [LARGE SCALE GENOMIC DNA]</scope>
    <source>
        <strain evidence="3">F0233</strain>
    </source>
</reference>
<feature type="region of interest" description="Disordered" evidence="1">
    <location>
        <begin position="1"/>
        <end position="26"/>
    </location>
</feature>
<organism evidence="3 4">
    <name type="scientific">Propionibacterium acidifaciens F0233</name>
    <dbReference type="NCBI Taxonomy" id="553198"/>
    <lineage>
        <taxon>Bacteria</taxon>
        <taxon>Bacillati</taxon>
        <taxon>Actinomycetota</taxon>
        <taxon>Actinomycetes</taxon>
        <taxon>Propionibacteriales</taxon>
        <taxon>Propionibacteriaceae</taxon>
        <taxon>Propionibacterium</taxon>
    </lineage>
</organism>
<dbReference type="EMBL" id="ACVN02000183">
    <property type="protein sequence ID" value="ERK55539.1"/>
    <property type="molecule type" value="Genomic_DNA"/>
</dbReference>
<dbReference type="CDD" id="cd07344">
    <property type="entry name" value="M48_yhfN_like"/>
    <property type="match status" value="1"/>
</dbReference>
<accession>U2QH77</accession>
<sequence>MSSSRAPGARVGAGAADTVVPTPRGLELPPGADEIVVRRSTRRRRSVAARLDGRRIVVMIPALMGEADQDRWVREMVRRLAGREGRRAGATGDGALMVRAAGLRRAYVPEAPEPASVRWVPNQRSRWGSCTASERTIRLSDRLRAMPDWVIDAVLVHELAHLVHPDHGPAFRRIERRYGPAERAGGFLEGWDAATAAFERCGG</sequence>
<evidence type="ECO:0000256" key="1">
    <source>
        <dbReference type="SAM" id="MobiDB-lite"/>
    </source>
</evidence>
<dbReference type="AlphaFoldDB" id="U2QH77"/>
<protein>
    <submittedName>
        <fullName evidence="3">PF01863 domain protein</fullName>
    </submittedName>
</protein>
<dbReference type="PANTHER" id="PTHR30399:SF1">
    <property type="entry name" value="UTP PYROPHOSPHATASE"/>
    <property type="match status" value="1"/>
</dbReference>
<keyword evidence="4" id="KW-1185">Reference proteome</keyword>
<proteinExistence type="predicted"/>